<keyword evidence="3" id="KW-1185">Reference proteome</keyword>
<protein>
    <submittedName>
        <fullName evidence="2">Uncharacterized protein</fullName>
    </submittedName>
</protein>
<evidence type="ECO:0000256" key="1">
    <source>
        <dbReference type="SAM" id="SignalP"/>
    </source>
</evidence>
<dbReference type="AlphaFoldDB" id="A0A1M6GZ48"/>
<dbReference type="EMBL" id="FQYO01000005">
    <property type="protein sequence ID" value="SHJ15200.1"/>
    <property type="molecule type" value="Genomic_DNA"/>
</dbReference>
<organism evidence="2 3">
    <name type="scientific">Wenxinia saemankumensis</name>
    <dbReference type="NCBI Taxonomy" id="1447782"/>
    <lineage>
        <taxon>Bacteria</taxon>
        <taxon>Pseudomonadati</taxon>
        <taxon>Pseudomonadota</taxon>
        <taxon>Alphaproteobacteria</taxon>
        <taxon>Rhodobacterales</taxon>
        <taxon>Roseobacteraceae</taxon>
        <taxon>Wenxinia</taxon>
    </lineage>
</organism>
<feature type="chain" id="PRO_5012454982" evidence="1">
    <location>
        <begin position="20"/>
        <end position="98"/>
    </location>
</feature>
<name>A0A1M6GZ48_9RHOB</name>
<evidence type="ECO:0000313" key="2">
    <source>
        <dbReference type="EMBL" id="SHJ15200.1"/>
    </source>
</evidence>
<keyword evidence="1" id="KW-0732">Signal</keyword>
<evidence type="ECO:0000313" key="3">
    <source>
        <dbReference type="Proteomes" id="UP000184292"/>
    </source>
</evidence>
<dbReference type="PROSITE" id="PS51257">
    <property type="entry name" value="PROKAR_LIPOPROTEIN"/>
    <property type="match status" value="1"/>
</dbReference>
<accession>A0A1M6GZ48</accession>
<gene>
    <name evidence="2" type="ORF">SAMN05444417_3011</name>
</gene>
<dbReference type="STRING" id="1447782.SAMN05444417_3011"/>
<dbReference type="RefSeq" id="WP_073332685.1">
    <property type="nucleotide sequence ID" value="NZ_FQYO01000005.1"/>
</dbReference>
<sequence length="98" mass="9456">MPRRLAPLPVLLLCACAAAPGIEARLPGVAEVGPPPALAPLGPILAAADRPGAADPAPALSGRIGALNARAAALRGPVLPAPAAARIAGGVDLAPLYP</sequence>
<dbReference type="Proteomes" id="UP000184292">
    <property type="component" value="Unassembled WGS sequence"/>
</dbReference>
<feature type="signal peptide" evidence="1">
    <location>
        <begin position="1"/>
        <end position="19"/>
    </location>
</feature>
<reference evidence="2 3" key="1">
    <citation type="submission" date="2016-11" db="EMBL/GenBank/DDBJ databases">
        <authorList>
            <person name="Jaros S."/>
            <person name="Januszkiewicz K."/>
            <person name="Wedrychowicz H."/>
        </authorList>
    </citation>
    <scope>NUCLEOTIDE SEQUENCE [LARGE SCALE GENOMIC DNA]</scope>
    <source>
        <strain evidence="2 3">DSM 100565</strain>
    </source>
</reference>
<proteinExistence type="predicted"/>